<feature type="domain" description="DUF6351" evidence="1">
    <location>
        <begin position="72"/>
        <end position="694"/>
    </location>
</feature>
<dbReference type="STRING" id="87626.PTD2_14652"/>
<keyword evidence="3" id="KW-1185">Reference proteome</keyword>
<dbReference type="InterPro" id="IPR029058">
    <property type="entry name" value="AB_hydrolase_fold"/>
</dbReference>
<organism evidence="2 3">
    <name type="scientific">Pseudoalteromonas tunicata D2</name>
    <dbReference type="NCBI Taxonomy" id="87626"/>
    <lineage>
        <taxon>Bacteria</taxon>
        <taxon>Pseudomonadati</taxon>
        <taxon>Pseudomonadota</taxon>
        <taxon>Gammaproteobacteria</taxon>
        <taxon>Alteromonadales</taxon>
        <taxon>Pseudoalteromonadaceae</taxon>
        <taxon>Pseudoalteromonas</taxon>
    </lineage>
</organism>
<gene>
    <name evidence="2" type="ORF">PTD2_14652</name>
</gene>
<dbReference type="HOGENOM" id="CLU_014414_0_0_6"/>
<proteinExistence type="predicted"/>
<dbReference type="eggNOG" id="ENOG502Z8TE">
    <property type="taxonomic scope" value="Bacteria"/>
</dbReference>
<evidence type="ECO:0000259" key="1">
    <source>
        <dbReference type="Pfam" id="PF19878"/>
    </source>
</evidence>
<dbReference type="EMBL" id="AAOH01000006">
    <property type="protein sequence ID" value="EAR27288.1"/>
    <property type="molecule type" value="Genomic_DNA"/>
</dbReference>
<dbReference type="RefSeq" id="WP_009838550.1">
    <property type="nucleotide sequence ID" value="NZ_AAOH01000006.1"/>
</dbReference>
<dbReference type="SUPFAM" id="SSF53474">
    <property type="entry name" value="alpha/beta-Hydrolases"/>
    <property type="match status" value="1"/>
</dbReference>
<comment type="caution">
    <text evidence="2">The sequence shown here is derived from an EMBL/GenBank/DDBJ whole genome shotgun (WGS) entry which is preliminary data.</text>
</comment>
<sequence length="719" mass="81459">MNFSKSLFPFLLCTLTLTTCSDTPYQHRQVLTVANTVKAPLLNINHHIRYTPRPSETFEFPIKQGEIGPYLPLYSGDLSYPFACSSYESGLGQPEIDNHELLGTPVFKEKNGQLTPQVLGFSKDCLVKTQIRFYVAKNEKQYQEVHDLKTLKLNETDILLRVEQGSINRYIYVIMMPITLPEVTDRTASSLWNKRLIYQFAGGVGIGFLQGKLDPTQLIERRFNQLKKGYAVISSSGNKTSYTYNMLQAEETATRVKKQFIALYGKPLYTVGIGGSGGGLAQYLLAQNAPGLIDGALPLYSYPDMVSQTLYALDCDLFNNYYTFRSDLAFWDNSERKLAIEGLNNNETEHKSWFFYPINQLLHLKKPYLPKNYSECINGYFGLSALVNNPDQGFLKPNFSPNVKEITHWSYWQDLANVFGKDQHGFANSIWDNQAVQYGLVALQNNQITPQQFIDLNYQIGGWKPAHQMKKEQLLFVPFTNIGIWLSQWSNHNINQADERPAKRSKASLSAIERAYRYGQVFLGFNDIPTIDIHHYLEPQLNMHHVSTAFATRLRIAEQTGSIHNHKIWIADPAYTPLEEAFLAMDKWLLQPESLNQEQVSDRCFAADGSVIAKGEDVWNDKWNQQQQGDCAKQFPIYSNSRIQAGGPWSGSIFKCHTVSVATAIQAGLYGNHDMKPYQEQLAAIFPDGVCDYRLGDSAKPKDLIADESTTHPSIAFSN</sequence>
<dbReference type="Proteomes" id="UP000006201">
    <property type="component" value="Unassembled WGS sequence"/>
</dbReference>
<dbReference type="InterPro" id="IPR045556">
    <property type="entry name" value="DUF6351"/>
</dbReference>
<name>A4CCJ5_9GAMM</name>
<evidence type="ECO:0000313" key="2">
    <source>
        <dbReference type="EMBL" id="EAR27288.1"/>
    </source>
</evidence>
<dbReference type="Pfam" id="PF19878">
    <property type="entry name" value="DUF6351"/>
    <property type="match status" value="1"/>
</dbReference>
<protein>
    <recommendedName>
        <fullName evidence="1">DUF6351 domain-containing protein</fullName>
    </recommendedName>
</protein>
<accession>A4CCJ5</accession>
<reference evidence="2 3" key="1">
    <citation type="submission" date="2006-02" db="EMBL/GenBank/DDBJ databases">
        <authorList>
            <person name="Moran M.A."/>
            <person name="Kjelleberg S."/>
            <person name="Egan S."/>
            <person name="Saunders N."/>
            <person name="Thomas T."/>
            <person name="Ferriera S."/>
            <person name="Johnson J."/>
            <person name="Kravitz S."/>
            <person name="Halpern A."/>
            <person name="Remington K."/>
            <person name="Beeson K."/>
            <person name="Tran B."/>
            <person name="Rogers Y.-H."/>
            <person name="Friedman R."/>
            <person name="Venter J.C."/>
        </authorList>
    </citation>
    <scope>NUCLEOTIDE SEQUENCE [LARGE SCALE GENOMIC DNA]</scope>
    <source>
        <strain evidence="2 3">D2</strain>
    </source>
</reference>
<dbReference type="OrthoDB" id="3078806at2"/>
<evidence type="ECO:0000313" key="3">
    <source>
        <dbReference type="Proteomes" id="UP000006201"/>
    </source>
</evidence>
<dbReference type="AlphaFoldDB" id="A4CCJ5"/>